<evidence type="ECO:0000256" key="1">
    <source>
        <dbReference type="ARBA" id="ARBA00023015"/>
    </source>
</evidence>
<dbReference type="PRINTS" id="PR00046">
    <property type="entry name" value="SIGMA70FCT"/>
</dbReference>
<dbReference type="NCBIfam" id="TIGR02937">
    <property type="entry name" value="sigma70-ECF"/>
    <property type="match status" value="1"/>
</dbReference>
<keyword evidence="2" id="KW-0731">Sigma factor</keyword>
<keyword evidence="3" id="KW-0238">DNA-binding</keyword>
<reference evidence="6 7" key="1">
    <citation type="submission" date="2007-07" db="EMBL/GenBank/DDBJ databases">
        <title>Annotation of Clostridium perfringens E str. JGS1987.</title>
        <authorList>
            <person name="Paulsen I."/>
            <person name="Sebastian Y."/>
        </authorList>
    </citation>
    <scope>NUCLEOTIDE SEQUENCE [LARGE SCALE GENOMIC DNA]</scope>
    <source>
        <strain evidence="7">E str. JGS1987</strain>
    </source>
</reference>
<protein>
    <submittedName>
        <fullName evidence="6">Putative DNA-dependent RNA polymerase sigma subunit</fullName>
    </submittedName>
</protein>
<dbReference type="InterPro" id="IPR007627">
    <property type="entry name" value="RNA_pol_sigma70_r2"/>
</dbReference>
<evidence type="ECO:0000256" key="3">
    <source>
        <dbReference type="ARBA" id="ARBA00023125"/>
    </source>
</evidence>
<dbReference type="SUPFAM" id="SSF88946">
    <property type="entry name" value="Sigma2 domain of RNA polymerase sigma factors"/>
    <property type="match status" value="1"/>
</dbReference>
<dbReference type="InterPro" id="IPR014284">
    <property type="entry name" value="RNA_pol_sigma-70_dom"/>
</dbReference>
<gene>
    <name evidence="6" type="ORF">AC3_A0385</name>
</gene>
<dbReference type="InterPro" id="IPR013325">
    <property type="entry name" value="RNA_pol_sigma_r2"/>
</dbReference>
<evidence type="ECO:0000256" key="4">
    <source>
        <dbReference type="ARBA" id="ARBA00023163"/>
    </source>
</evidence>
<evidence type="ECO:0000313" key="7">
    <source>
        <dbReference type="Proteomes" id="UP000005337"/>
    </source>
</evidence>
<dbReference type="InterPro" id="IPR013324">
    <property type="entry name" value="RNA_pol_sigma_r3/r4-like"/>
</dbReference>
<keyword evidence="4" id="KW-0804">Transcription</keyword>
<dbReference type="PANTHER" id="PTHR30603:SF47">
    <property type="entry name" value="RNA POLYMERASE SIGMA FACTOR SIGD, CHLOROPLASTIC"/>
    <property type="match status" value="1"/>
</dbReference>
<organism evidence="6 7">
    <name type="scientific">Clostridium perfringens E str. JGS1987</name>
    <dbReference type="NCBI Taxonomy" id="451755"/>
    <lineage>
        <taxon>Bacteria</taxon>
        <taxon>Bacillati</taxon>
        <taxon>Bacillota</taxon>
        <taxon>Clostridia</taxon>
        <taxon>Eubacteriales</taxon>
        <taxon>Clostridiaceae</taxon>
        <taxon>Clostridium</taxon>
    </lineage>
</organism>
<dbReference type="GO" id="GO:0006352">
    <property type="term" value="P:DNA-templated transcription initiation"/>
    <property type="evidence" value="ECO:0007669"/>
    <property type="project" value="InterPro"/>
</dbReference>
<feature type="domain" description="RNA polymerase sigma-70 region 2" evidence="5">
    <location>
        <begin position="21"/>
        <end position="88"/>
    </location>
</feature>
<evidence type="ECO:0000259" key="5">
    <source>
        <dbReference type="Pfam" id="PF04542"/>
    </source>
</evidence>
<dbReference type="InterPro" id="IPR000943">
    <property type="entry name" value="RNA_pol_sigma70"/>
</dbReference>
<evidence type="ECO:0000256" key="2">
    <source>
        <dbReference type="ARBA" id="ARBA00023082"/>
    </source>
</evidence>
<dbReference type="Pfam" id="PF04542">
    <property type="entry name" value="Sigma70_r2"/>
    <property type="match status" value="1"/>
</dbReference>
<evidence type="ECO:0000313" key="6">
    <source>
        <dbReference type="EMBL" id="EDT13365.1"/>
    </source>
</evidence>
<proteinExistence type="predicted"/>
<name>B1BY50_CLOPF</name>
<accession>B1BY50</accession>
<dbReference type="AlphaFoldDB" id="B1BY50"/>
<dbReference type="PANTHER" id="PTHR30603">
    <property type="entry name" value="RNA POLYMERASE SIGMA FACTOR RPO"/>
    <property type="match status" value="1"/>
</dbReference>
<dbReference type="Gene3D" id="1.20.120.1810">
    <property type="match status" value="1"/>
</dbReference>
<dbReference type="EMBL" id="ABDW01000058">
    <property type="protein sequence ID" value="EDT13365.1"/>
    <property type="molecule type" value="Genomic_DNA"/>
</dbReference>
<dbReference type="GO" id="GO:0016987">
    <property type="term" value="F:sigma factor activity"/>
    <property type="evidence" value="ECO:0007669"/>
    <property type="project" value="UniProtKB-KW"/>
</dbReference>
<sequence length="230" mass="27184">MTNEEIFITYKNGDKKALNKLIEKNNGLIYKIINKYIGVKRAEEEDLYQSGVLGFIKGLNHYDINKNNKAKLSTYVTYWIEREVYSLVNGRTTKDIENKELMNNCISLNTPIDEEGAELLEVIEGVDYIFENTIEKEFFKKIRIELDEVMEKYLNEEEKVVLHYHFGWFGTTYTDVQLGNLLSVTNTRIGHIRTTALMRIRRTKWAFKNRKTFEELGYISKHYLRIIYHG</sequence>
<dbReference type="GO" id="GO:0003677">
    <property type="term" value="F:DNA binding"/>
    <property type="evidence" value="ECO:0007669"/>
    <property type="project" value="UniProtKB-KW"/>
</dbReference>
<dbReference type="InterPro" id="IPR050239">
    <property type="entry name" value="Sigma-70_RNA_pol_init_factors"/>
</dbReference>
<dbReference type="RefSeq" id="WP_003466579.1">
    <property type="nucleotide sequence ID" value="NZ_ABDW01000058.1"/>
</dbReference>
<dbReference type="Proteomes" id="UP000005337">
    <property type="component" value="Unassembled WGS sequence"/>
</dbReference>
<dbReference type="SUPFAM" id="SSF88659">
    <property type="entry name" value="Sigma3 and sigma4 domains of RNA polymerase sigma factors"/>
    <property type="match status" value="1"/>
</dbReference>
<comment type="caution">
    <text evidence="6">The sequence shown here is derived from an EMBL/GenBank/DDBJ whole genome shotgun (WGS) entry which is preliminary data.</text>
</comment>
<dbReference type="Gene3D" id="1.20.140.160">
    <property type="match status" value="1"/>
</dbReference>
<keyword evidence="1" id="KW-0805">Transcription regulation</keyword>